<dbReference type="Proteomes" id="UP001143910">
    <property type="component" value="Unassembled WGS sequence"/>
</dbReference>
<gene>
    <name evidence="1" type="ORF">NQ176_g186</name>
</gene>
<proteinExistence type="predicted"/>
<sequence>MKQRFSSLDVKVIAHELNQSLSSLRVANIYDLSTKILLFKFAKPDIKKQLLIDIGFRCHTTDFSRATAGTPSTFATKLRKFLKTRRLTCVSQIGTDRVLELQFSDGQYRLFLEFFASGNVILADANLKILALYRDVAEGEGQEPQNVGLQYSLECRQNFLGTPSISEDRVRAALVAAVEKATTTKTASSKANQKQGDILRKCLAVSITELPPILVEHILHEHDFDITLKLETILESQSLVCNLTENLQRAKDLVDSITSTPTCTGYIFAKSLIEDSTLGNQNSNGEGRGSLLYDDFHPFIPKKFERNHDIQVLQFDGYNRTVDEFFSSLEGQRLENRLIEREAAAHRKLELAKQDQENRLKGLQDAQSQNFRKAAAIEANIERVQEATDSINGLLDQGMDWVDIGKFVEREKKRKNPVATMICLPLNLAENTISIRLTEGNGESEDGDPFETDESGEEGEDLIDTGKNEPQNIDKTITVDVLLSLSPWSNAREYYDQRKTAVVKEGKTQLQADKAIKSTEQKIKQDLKKALTQEKTLLQPIRNLMWFEKFYWFISSDGYLILGAKDSSQAEILYRRHLGRGDVYCHADARNAAVVVIKNVVGSADAPVPPATLSQAGQLSICSSEAWDSKAGIGAWWVNANQVSKSTPTGDLLLPGNFAISGEKNFLPPGQLVLGLSVMFKISDESKANHTKHRFQEHGTAESVSEGLARTTSSLDVEGLSADVDEEHTAKESQAAEKEAEDAEDDIRSNPLQVQNQADGMVYQNDMKTMDDEQIVRKAPSMEDTNQNEKGSEAPDGTEAAAEAIEPSATTARTPVHAPKGDISSSSKKPKRGQKKKAKKIASKYKDQDQEDRSAAEALIGAAVGKQKAEAEAQAKIQREEEQKQEKARRLAQHERKQKEVAEHEEKRQAIFNGFGPEDDKEHTPVPIDDLIGSPRPGDEIIETVIMCAPWAALGRCKYKVKLQPGAVKKGKAVKDILERLRADSERKGAVDSTSMDTEKMWPREVELIKALKPEELVNTVPAVRVRLIVAGGSSGNSAGTRSSGGGKNHAKGGKKDK</sequence>
<keyword evidence="2" id="KW-1185">Reference proteome</keyword>
<organism evidence="1 2">
    <name type="scientific">Zarea fungicola</name>
    <dbReference type="NCBI Taxonomy" id="93591"/>
    <lineage>
        <taxon>Eukaryota</taxon>
        <taxon>Fungi</taxon>
        <taxon>Dikarya</taxon>
        <taxon>Ascomycota</taxon>
        <taxon>Pezizomycotina</taxon>
        <taxon>Sordariomycetes</taxon>
        <taxon>Hypocreomycetidae</taxon>
        <taxon>Hypocreales</taxon>
        <taxon>Cordycipitaceae</taxon>
        <taxon>Zarea</taxon>
    </lineage>
</organism>
<comment type="caution">
    <text evidence="1">The sequence shown here is derived from an EMBL/GenBank/DDBJ whole genome shotgun (WGS) entry which is preliminary data.</text>
</comment>
<protein>
    <submittedName>
        <fullName evidence="1">Uncharacterized protein</fullName>
    </submittedName>
</protein>
<evidence type="ECO:0000313" key="2">
    <source>
        <dbReference type="Proteomes" id="UP001143910"/>
    </source>
</evidence>
<name>A0ACC1NYG9_9HYPO</name>
<dbReference type="EMBL" id="JANJQO010000006">
    <property type="protein sequence ID" value="KAJ2984119.1"/>
    <property type="molecule type" value="Genomic_DNA"/>
</dbReference>
<evidence type="ECO:0000313" key="1">
    <source>
        <dbReference type="EMBL" id="KAJ2984119.1"/>
    </source>
</evidence>
<reference evidence="1" key="1">
    <citation type="submission" date="2022-08" db="EMBL/GenBank/DDBJ databases">
        <title>Genome Sequence of Lecanicillium fungicola.</title>
        <authorList>
            <person name="Buettner E."/>
        </authorList>
    </citation>
    <scope>NUCLEOTIDE SEQUENCE</scope>
    <source>
        <strain evidence="1">Babe33</strain>
    </source>
</reference>
<accession>A0ACC1NYG9</accession>